<evidence type="ECO:0008006" key="4">
    <source>
        <dbReference type="Google" id="ProtNLM"/>
    </source>
</evidence>
<dbReference type="Pfam" id="PF05024">
    <property type="entry name" value="Gpi1"/>
    <property type="match status" value="1"/>
</dbReference>
<feature type="transmembrane region" description="Helical" evidence="1">
    <location>
        <begin position="187"/>
        <end position="207"/>
    </location>
</feature>
<dbReference type="Proteomes" id="UP000183365">
    <property type="component" value="Unassembled WGS sequence"/>
</dbReference>
<protein>
    <recommendedName>
        <fullName evidence="4">Phosphatidylinositol N-acetylglucosaminyltransferase subunit GPI1</fullName>
    </recommendedName>
</protein>
<feature type="transmembrane region" description="Helical" evidence="1">
    <location>
        <begin position="446"/>
        <end position="471"/>
    </location>
</feature>
<feature type="transmembrane region" description="Helical" evidence="1">
    <location>
        <begin position="366"/>
        <end position="390"/>
    </location>
</feature>
<keyword evidence="1" id="KW-0472">Membrane</keyword>
<dbReference type="PANTHER" id="PTHR21329:SF3">
    <property type="entry name" value="PHOSPHATIDYLINOSITOL N-ACETYLGLUCOSAMINYLTRANSFERASE SUBUNIT Q"/>
    <property type="match status" value="1"/>
</dbReference>
<proteinExistence type="predicted"/>
<dbReference type="GO" id="GO:0005783">
    <property type="term" value="C:endoplasmic reticulum"/>
    <property type="evidence" value="ECO:0007669"/>
    <property type="project" value="TreeGrafter"/>
</dbReference>
<gene>
    <name evidence="2" type="ORF">HGUI_02652</name>
</gene>
<evidence type="ECO:0000313" key="2">
    <source>
        <dbReference type="EMBL" id="SGZ40452.1"/>
    </source>
</evidence>
<keyword evidence="3" id="KW-1185">Reference proteome</keyword>
<dbReference type="GO" id="GO:0016020">
    <property type="term" value="C:membrane"/>
    <property type="evidence" value="ECO:0007669"/>
    <property type="project" value="InterPro"/>
</dbReference>
<keyword evidence="1" id="KW-1133">Transmembrane helix</keyword>
<accession>A0A1L0B3T5</accession>
<dbReference type="PANTHER" id="PTHR21329">
    <property type="entry name" value="PHOSPHATIDYLINOSITOL N-ACETYLGLUCOSAMINYLTRANSFERASE SUBUNIT Q-RELATED"/>
    <property type="match status" value="1"/>
</dbReference>
<dbReference type="EMBL" id="FQNF01000051">
    <property type="protein sequence ID" value="SGZ40452.1"/>
    <property type="molecule type" value="Genomic_DNA"/>
</dbReference>
<dbReference type="GO" id="GO:0006506">
    <property type="term" value="P:GPI anchor biosynthetic process"/>
    <property type="evidence" value="ECO:0007669"/>
    <property type="project" value="InterPro"/>
</dbReference>
<feature type="transmembrane region" description="Helical" evidence="1">
    <location>
        <begin position="410"/>
        <end position="426"/>
    </location>
</feature>
<dbReference type="OrthoDB" id="70250at2759"/>
<reference evidence="3" key="1">
    <citation type="submission" date="2016-11" db="EMBL/GenBank/DDBJ databases">
        <authorList>
            <person name="Guldener U."/>
        </authorList>
    </citation>
    <scope>NUCLEOTIDE SEQUENCE [LARGE SCALE GENOMIC DNA]</scope>
</reference>
<evidence type="ECO:0000256" key="1">
    <source>
        <dbReference type="SAM" id="Phobius"/>
    </source>
</evidence>
<organism evidence="2 3">
    <name type="scientific">Hanseniaspora guilliermondii</name>
    <dbReference type="NCBI Taxonomy" id="56406"/>
    <lineage>
        <taxon>Eukaryota</taxon>
        <taxon>Fungi</taxon>
        <taxon>Dikarya</taxon>
        <taxon>Ascomycota</taxon>
        <taxon>Saccharomycotina</taxon>
        <taxon>Saccharomycetes</taxon>
        <taxon>Saccharomycodales</taxon>
        <taxon>Saccharomycodaceae</taxon>
        <taxon>Hanseniaspora</taxon>
    </lineage>
</organism>
<keyword evidence="1" id="KW-0812">Transmembrane</keyword>
<feature type="transmembrane region" description="Helical" evidence="1">
    <location>
        <begin position="483"/>
        <end position="502"/>
    </location>
</feature>
<dbReference type="InterPro" id="IPR007720">
    <property type="entry name" value="PigQ/GPI1"/>
</dbReference>
<evidence type="ECO:0000313" key="3">
    <source>
        <dbReference type="Proteomes" id="UP000183365"/>
    </source>
</evidence>
<dbReference type="VEuPathDB" id="FungiDB:HGUI_02652"/>
<dbReference type="AlphaFoldDB" id="A0A1L0B3T5"/>
<name>A0A1L0B3T5_9ASCO</name>
<sequence length="609" mass="72614">MDNRLHFATKFISYLETLRNDHAQGSIYVVISELIYENSFSRDYLALSMVPRKVINQEIQMKLKKDGYYITGQVDITSMKFEYENTMTVITFETPKLPNMQFYSHTSINRKLFDSSSQFDNKITGNLNLLIENMSSGNDGHYYQLDKVIHSLNISDYHLRLFNNKYESLISIKPKDSLKENYFLKPFFKFLNLYVIPWLFILMQILFKEILFNILKPIYSLRYYSVLFLQLDLRIKQFAYFPVQYLSIGERSSLSTFSNNEKLYTSYMDYIRYYNTLWLIVNDYSFSLTVSALLKIHKEKIAKFLKIYLNQIFIRNVYQLTSALSQNPFGIKLNDELTKFLRDLFVWIVDFVDNAYFKFLTKETTLLYIIDALYFLTYCFGVTFFIAFLIDYLTVLTLHFKIFYKISYKLYRIQLKLLISLVYLFCGKKYNTLRNRIDNESYSLEVLLVGVLIFMILIFLMPTTIAFYLIYTFLQYIAKCLEIVFMTIIMCFNHFPLFIMMLKLKDPKRIPNEIQLSTGYETIIQSPVIRLSSESLRWKDIFTNFWNIITQFQNEVISVNLITKIILGKDILIDKFALYKPLYSTVPKNNLRFKDLVFKLLHKNPRKYP</sequence>